<feature type="region of interest" description="Disordered" evidence="1">
    <location>
        <begin position="217"/>
        <end position="239"/>
    </location>
</feature>
<feature type="region of interest" description="Disordered" evidence="1">
    <location>
        <begin position="450"/>
        <end position="626"/>
    </location>
</feature>
<dbReference type="SUPFAM" id="SSF55961">
    <property type="entry name" value="Bet v1-like"/>
    <property type="match status" value="1"/>
</dbReference>
<feature type="compositionally biased region" description="Low complexity" evidence="1">
    <location>
        <begin position="480"/>
        <end position="491"/>
    </location>
</feature>
<comment type="caution">
    <text evidence="3">The sequence shown here is derived from an EMBL/GenBank/DDBJ whole genome shotgun (WGS) entry which is preliminary data.</text>
</comment>
<proteinExistence type="predicted"/>
<dbReference type="AlphaFoldDB" id="A0A2U3EJ87"/>
<accession>A0A2U3EJ87</accession>
<protein>
    <recommendedName>
        <fullName evidence="2">DUF3074 domain-containing protein</fullName>
    </recommendedName>
</protein>
<evidence type="ECO:0000259" key="2">
    <source>
        <dbReference type="Pfam" id="PF11274"/>
    </source>
</evidence>
<dbReference type="PANTHER" id="PTHR19308:SF14">
    <property type="entry name" value="START DOMAIN-CONTAINING PROTEIN"/>
    <property type="match status" value="1"/>
</dbReference>
<dbReference type="EMBL" id="LCWV01000003">
    <property type="protein sequence ID" value="PWI74567.1"/>
    <property type="molecule type" value="Genomic_DNA"/>
</dbReference>
<dbReference type="Proteomes" id="UP000245956">
    <property type="component" value="Unassembled WGS sequence"/>
</dbReference>
<organism evidence="3 4">
    <name type="scientific">Purpureocillium lilacinum</name>
    <name type="common">Paecilomyces lilacinus</name>
    <dbReference type="NCBI Taxonomy" id="33203"/>
    <lineage>
        <taxon>Eukaryota</taxon>
        <taxon>Fungi</taxon>
        <taxon>Dikarya</taxon>
        <taxon>Ascomycota</taxon>
        <taxon>Pezizomycotina</taxon>
        <taxon>Sordariomycetes</taxon>
        <taxon>Hypocreomycetidae</taxon>
        <taxon>Hypocreales</taxon>
        <taxon>Ophiocordycipitaceae</taxon>
        <taxon>Purpureocillium</taxon>
    </lineage>
</organism>
<evidence type="ECO:0000313" key="4">
    <source>
        <dbReference type="Proteomes" id="UP000245956"/>
    </source>
</evidence>
<dbReference type="InterPro" id="IPR023393">
    <property type="entry name" value="START-like_dom_sf"/>
</dbReference>
<feature type="compositionally biased region" description="Polar residues" evidence="1">
    <location>
        <begin position="507"/>
        <end position="523"/>
    </location>
</feature>
<evidence type="ECO:0000313" key="3">
    <source>
        <dbReference type="EMBL" id="PWI74567.1"/>
    </source>
</evidence>
<feature type="compositionally biased region" description="Polar residues" evidence="1">
    <location>
        <begin position="450"/>
        <end position="460"/>
    </location>
</feature>
<sequence>MAKHHEPLKALAPIDWAEVPQEDGGLDGFLNGVFAEAQVVVDSIPSTTTTTSGSNSTTATGRARAQTDSAVFYSGAAAAAATAKDQSPSSSAGPSAEQREQLRKEWKEVKVNPRDNPLGITVYKLAGKDGRGAWFARRSVHEGLSFDRWKAGLEREFAETMKVQGSPGSGNIRGIGADRSVEHKVLDGAGHLNVFQLSAQFPGPTSPRDFITLLLTTDTIPGRPPPSQEQQKKQHGPRPLRQYMIVSKPCTHPGCPPRQGIIRGQYESVEIIREVPGESMAGKRSFSHADLTSDDAARRVSFAKPPAEGDHDGGDGEDGPRAVEWLMVTRSDPGGSVPRFMIEKGTPPGIVGDAGKFLKWVTAMDPSKESEPGAAQHNGEKQHLSPADARNRPSNQQHVNAANRTQDEAGTGGDDDDEGIPSSNGIYGIIAGAFGAATSVAYGLRQQFSSPLGFSTSQESVAEDRTKQEGAEDDDDNGSESDASSTHSFSSAMERYMTADMGGGDSINGSHSSESRSQSKTNGNNNNNPLEKELLKLTERRRKLDENYAKMQERLESRRQGDKDKDAAALAKAREKHDRELAKQEAKYRREMRKLEEKREHEERKAEARRRKTLEREEKSSLQLELDRARADRDVARKQLELLQGQVGELQRENTMLVARLGRLGAINREDSASSRELSIKSLGKSDRAASS</sequence>
<feature type="compositionally biased region" description="Polar residues" evidence="1">
    <location>
        <begin position="392"/>
        <end position="404"/>
    </location>
</feature>
<name>A0A2U3EJ87_PURLI</name>
<dbReference type="InterPro" id="IPR024500">
    <property type="entry name" value="DUF3074"/>
</dbReference>
<feature type="domain" description="DUF3074" evidence="2">
    <location>
        <begin position="134"/>
        <end position="361"/>
    </location>
</feature>
<feature type="region of interest" description="Disordered" evidence="1">
    <location>
        <begin position="365"/>
        <end position="426"/>
    </location>
</feature>
<feature type="region of interest" description="Disordered" evidence="1">
    <location>
        <begin position="82"/>
        <end position="102"/>
    </location>
</feature>
<feature type="region of interest" description="Disordered" evidence="1">
    <location>
        <begin position="671"/>
        <end position="692"/>
    </location>
</feature>
<evidence type="ECO:0000256" key="1">
    <source>
        <dbReference type="SAM" id="MobiDB-lite"/>
    </source>
</evidence>
<dbReference type="Pfam" id="PF11274">
    <property type="entry name" value="DUF3074"/>
    <property type="match status" value="1"/>
</dbReference>
<feature type="compositionally biased region" description="Basic and acidic residues" evidence="1">
    <location>
        <begin position="530"/>
        <end position="606"/>
    </location>
</feature>
<dbReference type="Gene3D" id="3.30.530.20">
    <property type="match status" value="1"/>
</dbReference>
<gene>
    <name evidence="3" type="ORF">PCL_07881</name>
</gene>
<feature type="compositionally biased region" description="Basic and acidic residues" evidence="1">
    <location>
        <begin position="614"/>
        <end position="626"/>
    </location>
</feature>
<feature type="compositionally biased region" description="Polar residues" evidence="1">
    <location>
        <begin position="84"/>
        <end position="93"/>
    </location>
</feature>
<dbReference type="PANTHER" id="PTHR19308">
    <property type="entry name" value="PHOSPHATIDYLCHOLINE TRANSFER PROTEIN"/>
    <property type="match status" value="1"/>
</dbReference>
<dbReference type="InterPro" id="IPR051213">
    <property type="entry name" value="START_lipid_transfer"/>
</dbReference>
<reference evidence="3 4" key="1">
    <citation type="journal article" date="2016" name="Front. Microbiol.">
        <title>Genome and transcriptome sequences reveal the specific parasitism of the nematophagous Purpureocillium lilacinum 36-1.</title>
        <authorList>
            <person name="Xie J."/>
            <person name="Li S."/>
            <person name="Mo C."/>
            <person name="Xiao X."/>
            <person name="Peng D."/>
            <person name="Wang G."/>
            <person name="Xiao Y."/>
        </authorList>
    </citation>
    <scope>NUCLEOTIDE SEQUENCE [LARGE SCALE GENOMIC DNA]</scope>
    <source>
        <strain evidence="3 4">36-1</strain>
    </source>
</reference>